<proteinExistence type="predicted"/>
<dbReference type="EMBL" id="JAULBC010000004">
    <property type="protein sequence ID" value="MEX6688653.1"/>
    <property type="molecule type" value="Genomic_DNA"/>
</dbReference>
<dbReference type="RefSeq" id="WP_369330062.1">
    <property type="nucleotide sequence ID" value="NZ_JAULBC010000004.1"/>
</dbReference>
<feature type="compositionally biased region" description="Polar residues" evidence="1">
    <location>
        <begin position="77"/>
        <end position="99"/>
    </location>
</feature>
<feature type="compositionally biased region" description="Low complexity" evidence="1">
    <location>
        <begin position="191"/>
        <end position="236"/>
    </location>
</feature>
<organism evidence="3 4">
    <name type="scientific">Danxiaibacter flavus</name>
    <dbReference type="NCBI Taxonomy" id="3049108"/>
    <lineage>
        <taxon>Bacteria</taxon>
        <taxon>Pseudomonadati</taxon>
        <taxon>Bacteroidota</taxon>
        <taxon>Chitinophagia</taxon>
        <taxon>Chitinophagales</taxon>
        <taxon>Chitinophagaceae</taxon>
        <taxon>Danxiaibacter</taxon>
    </lineage>
</organism>
<comment type="caution">
    <text evidence="3">The sequence shown here is derived from an EMBL/GenBank/DDBJ whole genome shotgun (WGS) entry which is preliminary data.</text>
</comment>
<keyword evidence="4" id="KW-1185">Reference proteome</keyword>
<dbReference type="Pfam" id="PF13568">
    <property type="entry name" value="OMP_b-brl_2"/>
    <property type="match status" value="1"/>
</dbReference>
<protein>
    <submittedName>
        <fullName evidence="3">Outer membrane beta-barrel protein</fullName>
    </submittedName>
</protein>
<evidence type="ECO:0000313" key="3">
    <source>
        <dbReference type="EMBL" id="MEX6688653.1"/>
    </source>
</evidence>
<feature type="region of interest" description="Disordered" evidence="1">
    <location>
        <begin position="77"/>
        <end position="105"/>
    </location>
</feature>
<evidence type="ECO:0000313" key="4">
    <source>
        <dbReference type="Proteomes" id="UP001560573"/>
    </source>
</evidence>
<dbReference type="SUPFAM" id="SSF56925">
    <property type="entry name" value="OMPA-like"/>
    <property type="match status" value="1"/>
</dbReference>
<reference evidence="3 4" key="1">
    <citation type="submission" date="2023-07" db="EMBL/GenBank/DDBJ databases">
        <authorList>
            <person name="Lian W.-H."/>
        </authorList>
    </citation>
    <scope>NUCLEOTIDE SEQUENCE [LARGE SCALE GENOMIC DNA]</scope>
    <source>
        <strain evidence="3 4">SYSU DXS3180</strain>
    </source>
</reference>
<gene>
    <name evidence="3" type="ORF">QTN47_14155</name>
</gene>
<dbReference type="InterPro" id="IPR025665">
    <property type="entry name" value="Beta-barrel_OMP_2"/>
</dbReference>
<accession>A0ABV3ZJI1</accession>
<feature type="compositionally biased region" description="Polar residues" evidence="1">
    <location>
        <begin position="162"/>
        <end position="177"/>
    </location>
</feature>
<dbReference type="InterPro" id="IPR011250">
    <property type="entry name" value="OMP/PagP_B-barrel"/>
</dbReference>
<feature type="compositionally biased region" description="Polar residues" evidence="1">
    <location>
        <begin position="126"/>
        <end position="139"/>
    </location>
</feature>
<name>A0ABV3ZJI1_9BACT</name>
<evidence type="ECO:0000256" key="1">
    <source>
        <dbReference type="SAM" id="MobiDB-lite"/>
    </source>
</evidence>
<dbReference type="Proteomes" id="UP001560573">
    <property type="component" value="Unassembled WGS sequence"/>
</dbReference>
<feature type="domain" description="Outer membrane protein beta-barrel" evidence="2">
    <location>
        <begin position="291"/>
        <end position="427"/>
    </location>
</feature>
<evidence type="ECO:0000259" key="2">
    <source>
        <dbReference type="Pfam" id="PF13568"/>
    </source>
</evidence>
<sequence>MQSLNDDMDDLFRKAAENYPLKTNNADWDKVLERLNAPNAPLPEPVAKKNDGYKRLLWLLLLIPLAFGVKLITDSSSKHGTQRLTQSANKTNTGNNHSGGNKGEIVTEEKSNTNNAIAVTAEKNAAAQSGNQSKTSADNNAGKKDANVYTLQKLPEIKRSVENNNNAEGISNDGQQKSTDKGNSKTQPEANNNPDNTNVTNGTNTTSGVNNLPNPVSTVPAAAAASAGSAVQTQQTTPAENIAGNKDTGSKANIEDQQKQVASAKNVKKKETYSLQKGVYLSIIGGPDFSTIKGQNVDVGYSIGLLVGYRFAKKFSAEAGLLWDKKSYYSDGKYFKTNKINLPDYVTILNVDGNCKMIEIPVNVRYDFATRKKGSWYVTAGSSTYLMKKEDYNYDYKRYNTAYTGYKEYSNSANNWFSIINISAGYEKKIGKTSAIRLEPYIKIPASGVGIGSMPITSFGIYAGFTKQFK</sequence>
<feature type="region of interest" description="Disordered" evidence="1">
    <location>
        <begin position="123"/>
        <end position="252"/>
    </location>
</feature>